<dbReference type="Proteomes" id="UP001519287">
    <property type="component" value="Unassembled WGS sequence"/>
</dbReference>
<dbReference type="InterPro" id="IPR002933">
    <property type="entry name" value="Peptidase_M20"/>
</dbReference>
<dbReference type="GO" id="GO:0008777">
    <property type="term" value="F:acetylornithine deacetylase activity"/>
    <property type="evidence" value="ECO:0007669"/>
    <property type="project" value="UniProtKB-EC"/>
</dbReference>
<protein>
    <submittedName>
        <fullName evidence="3">Acetylornithine deacetylase</fullName>
        <ecNumber evidence="3">3.5.1.16</ecNumber>
    </submittedName>
</protein>
<keyword evidence="4" id="KW-1185">Reference proteome</keyword>
<dbReference type="Gene3D" id="3.30.70.360">
    <property type="match status" value="1"/>
</dbReference>
<name>A0ABS4J402_9BACL</name>
<keyword evidence="2" id="KW-0862">Zinc</keyword>
<dbReference type="InterPro" id="IPR001261">
    <property type="entry name" value="ArgE/DapE_CS"/>
</dbReference>
<dbReference type="InterPro" id="IPR050072">
    <property type="entry name" value="Peptidase_M20A"/>
</dbReference>
<sequence>MEMSREQLSLRIKEWVENNKEEAVALASKLVQIESVNHPPVGNEAEYQRFFAEWMVGQQGEVDTYELSEVPGLSEHPAYMSSRRYDNRPNVVGRFFGAGTGRSLMFSGHADTVYQGNEPWTYPAFSGEVADGKLYGRGSYDMKGGMAAALMAVKCLKDLEIPVAGDVFIESVVDEEHGGANGTLAGRLRGPNADMAIIPEPTNMDLYPAHLGGGIWKATFQGKSGIGFAGEVLVSALEATVEFANLLKAYNAYRNEHLEVPSWWQNGRKAEVALLTIFSGDVNRELQEKLPANGELNFWIEGYPGMTGEGIIEDLWKFYDAQVKDYPTLQICRPQIRPLIRYLSASEMKLDATGKEFLQLVSESGEKALGSFPEPPKGSPFACDGFMFNLYSSTPALVLGPSGGNAHAADEYLDLTSYEQLIQWYAEIIVNWCGVTDKAE</sequence>
<reference evidence="3 4" key="1">
    <citation type="submission" date="2021-03" db="EMBL/GenBank/DDBJ databases">
        <title>Genomic Encyclopedia of Type Strains, Phase IV (KMG-IV): sequencing the most valuable type-strain genomes for metagenomic binning, comparative biology and taxonomic classification.</title>
        <authorList>
            <person name="Goeker M."/>
        </authorList>
    </citation>
    <scope>NUCLEOTIDE SEQUENCE [LARGE SCALE GENOMIC DNA]</scope>
    <source>
        <strain evidence="3 4">DSM 26048</strain>
    </source>
</reference>
<evidence type="ECO:0000313" key="3">
    <source>
        <dbReference type="EMBL" id="MBP1994015.1"/>
    </source>
</evidence>
<comment type="caution">
    <text evidence="3">The sequence shown here is derived from an EMBL/GenBank/DDBJ whole genome shotgun (WGS) entry which is preliminary data.</text>
</comment>
<dbReference type="Pfam" id="PF01546">
    <property type="entry name" value="Peptidase_M20"/>
    <property type="match status" value="1"/>
</dbReference>
<dbReference type="PANTHER" id="PTHR43808">
    <property type="entry name" value="ACETYLORNITHINE DEACETYLASE"/>
    <property type="match status" value="1"/>
</dbReference>
<evidence type="ECO:0000313" key="4">
    <source>
        <dbReference type="Proteomes" id="UP001519287"/>
    </source>
</evidence>
<evidence type="ECO:0000256" key="1">
    <source>
        <dbReference type="ARBA" id="ARBA00022801"/>
    </source>
</evidence>
<proteinExistence type="predicted"/>
<organism evidence="3 4">
    <name type="scientific">Paenibacillus eucommiae</name>
    <dbReference type="NCBI Taxonomy" id="1355755"/>
    <lineage>
        <taxon>Bacteria</taxon>
        <taxon>Bacillati</taxon>
        <taxon>Bacillota</taxon>
        <taxon>Bacilli</taxon>
        <taxon>Bacillales</taxon>
        <taxon>Paenibacillaceae</taxon>
        <taxon>Paenibacillus</taxon>
    </lineage>
</organism>
<keyword evidence="1 3" id="KW-0378">Hydrolase</keyword>
<gene>
    <name evidence="3" type="ORF">J2Z66_005641</name>
</gene>
<dbReference type="Gene3D" id="3.40.630.10">
    <property type="entry name" value="Zn peptidases"/>
    <property type="match status" value="1"/>
</dbReference>
<accession>A0ABS4J402</accession>
<dbReference type="EC" id="3.5.1.16" evidence="3"/>
<dbReference type="PANTHER" id="PTHR43808:SF25">
    <property type="entry name" value="PEPTIDASE M20 DIMERISATION DOMAIN-CONTAINING PROTEIN"/>
    <property type="match status" value="1"/>
</dbReference>
<dbReference type="PROSITE" id="PS00758">
    <property type="entry name" value="ARGE_DAPE_CPG2_1"/>
    <property type="match status" value="1"/>
</dbReference>
<dbReference type="EMBL" id="JAGGLB010000022">
    <property type="protein sequence ID" value="MBP1994015.1"/>
    <property type="molecule type" value="Genomic_DNA"/>
</dbReference>
<dbReference type="SUPFAM" id="SSF53187">
    <property type="entry name" value="Zn-dependent exopeptidases"/>
    <property type="match status" value="1"/>
</dbReference>
<evidence type="ECO:0000256" key="2">
    <source>
        <dbReference type="ARBA" id="ARBA00022833"/>
    </source>
</evidence>